<reference evidence="1" key="1">
    <citation type="submission" date="2020-07" db="EMBL/GenBank/DDBJ databases">
        <title>Clarias magur genome sequencing, assembly and annotation.</title>
        <authorList>
            <person name="Kushwaha B."/>
            <person name="Kumar R."/>
            <person name="Das P."/>
            <person name="Joshi C.G."/>
            <person name="Kumar D."/>
            <person name="Nagpure N.S."/>
            <person name="Pandey M."/>
            <person name="Agarwal S."/>
            <person name="Srivastava S."/>
            <person name="Singh M."/>
            <person name="Sahoo L."/>
            <person name="Jayasankar P."/>
            <person name="Meher P.K."/>
            <person name="Koringa P.G."/>
            <person name="Iquebal M.A."/>
            <person name="Das S.P."/>
            <person name="Bit A."/>
            <person name="Patnaik S."/>
            <person name="Patel N."/>
            <person name="Shah T.M."/>
            <person name="Hinsu A."/>
            <person name="Jena J.K."/>
        </authorList>
    </citation>
    <scope>NUCLEOTIDE SEQUENCE</scope>
    <source>
        <strain evidence="1">CIFAMagur01</strain>
        <tissue evidence="1">Testis</tissue>
    </source>
</reference>
<name>A0A8J4TR72_CLAMG</name>
<dbReference type="AlphaFoldDB" id="A0A8J4TR72"/>
<evidence type="ECO:0000313" key="2">
    <source>
        <dbReference type="Proteomes" id="UP000727407"/>
    </source>
</evidence>
<protein>
    <submittedName>
        <fullName evidence="1">Uncharacterized protein</fullName>
    </submittedName>
</protein>
<organism evidence="1 2">
    <name type="scientific">Clarias magur</name>
    <name type="common">Asian catfish</name>
    <name type="synonym">Macropteronotus magur</name>
    <dbReference type="NCBI Taxonomy" id="1594786"/>
    <lineage>
        <taxon>Eukaryota</taxon>
        <taxon>Metazoa</taxon>
        <taxon>Chordata</taxon>
        <taxon>Craniata</taxon>
        <taxon>Vertebrata</taxon>
        <taxon>Euteleostomi</taxon>
        <taxon>Actinopterygii</taxon>
        <taxon>Neopterygii</taxon>
        <taxon>Teleostei</taxon>
        <taxon>Ostariophysi</taxon>
        <taxon>Siluriformes</taxon>
        <taxon>Clariidae</taxon>
        <taxon>Clarias</taxon>
    </lineage>
</organism>
<sequence>MAEDVDGEDRVDAMCVVPMFIGRETVILIYAILEAPMSYTLMGRVYWPTVYPFMSCSDALLGCVPRIPLGCDRMARLFNPIMLRFQQASFHCPNEEANVINLT</sequence>
<proteinExistence type="predicted"/>
<evidence type="ECO:0000313" key="1">
    <source>
        <dbReference type="EMBL" id="KAF5895879.1"/>
    </source>
</evidence>
<dbReference type="EMBL" id="QNUK01000301">
    <property type="protein sequence ID" value="KAF5895879.1"/>
    <property type="molecule type" value="Genomic_DNA"/>
</dbReference>
<keyword evidence="2" id="KW-1185">Reference proteome</keyword>
<dbReference type="Proteomes" id="UP000727407">
    <property type="component" value="Unassembled WGS sequence"/>
</dbReference>
<comment type="caution">
    <text evidence="1">The sequence shown here is derived from an EMBL/GenBank/DDBJ whole genome shotgun (WGS) entry which is preliminary data.</text>
</comment>
<gene>
    <name evidence="1" type="ORF">DAT39_014386</name>
</gene>
<accession>A0A8J4TR72</accession>